<dbReference type="EMBL" id="BSKO01000001">
    <property type="protein sequence ID" value="GLO66588.1"/>
    <property type="molecule type" value="Genomic_DNA"/>
</dbReference>
<feature type="domain" description="SCP2" evidence="1">
    <location>
        <begin position="10"/>
        <end position="106"/>
    </location>
</feature>
<evidence type="ECO:0000259" key="1">
    <source>
        <dbReference type="Pfam" id="PF02036"/>
    </source>
</evidence>
<sequence length="111" mass="12762">MGEIEKLVEELENQLKINPEIVNEIESVVKVSLKDTKEEYILFLKGKNPYVTQEKINNVDCLIQIDTKDFIKLANNKLNTTMAYMTGKLKVKGNIAIALKLQEILQKYNAY</sequence>
<evidence type="ECO:0000313" key="2">
    <source>
        <dbReference type="EMBL" id="GLO66588.1"/>
    </source>
</evidence>
<organism evidence="2 3">
    <name type="scientific">Oceanobacillus kimchii</name>
    <dbReference type="NCBI Taxonomy" id="746691"/>
    <lineage>
        <taxon>Bacteria</taxon>
        <taxon>Bacillati</taxon>
        <taxon>Bacillota</taxon>
        <taxon>Bacilli</taxon>
        <taxon>Bacillales</taxon>
        <taxon>Bacillaceae</taxon>
        <taxon>Oceanobacillus</taxon>
    </lineage>
</organism>
<keyword evidence="3" id="KW-1185">Reference proteome</keyword>
<evidence type="ECO:0000313" key="3">
    <source>
        <dbReference type="Proteomes" id="UP001275436"/>
    </source>
</evidence>
<dbReference type="Proteomes" id="UP001275436">
    <property type="component" value="Unassembled WGS sequence"/>
</dbReference>
<dbReference type="PANTHER" id="PTHR10094">
    <property type="entry name" value="STEROL CARRIER PROTEIN 2 SCP-2 FAMILY PROTEIN"/>
    <property type="match status" value="1"/>
</dbReference>
<accession>A0ABQ5TI92</accession>
<dbReference type="Gene3D" id="3.30.1050.10">
    <property type="entry name" value="SCP2 sterol-binding domain"/>
    <property type="match status" value="1"/>
</dbReference>
<dbReference type="PANTHER" id="PTHR10094:SF25">
    <property type="entry name" value="SCP2 STEROL-BINDING DOMAIN-CONTAINING PROTEIN 1"/>
    <property type="match status" value="1"/>
</dbReference>
<proteinExistence type="predicted"/>
<dbReference type="InterPro" id="IPR003033">
    <property type="entry name" value="SCP2_sterol-bd_dom"/>
</dbReference>
<protein>
    <recommendedName>
        <fullName evidence="1">SCP2 domain-containing protein</fullName>
    </recommendedName>
</protein>
<dbReference type="RefSeq" id="WP_069685250.1">
    <property type="nucleotide sequence ID" value="NZ_BSKO01000001.1"/>
</dbReference>
<dbReference type="SUPFAM" id="SSF55718">
    <property type="entry name" value="SCP-like"/>
    <property type="match status" value="1"/>
</dbReference>
<gene>
    <name evidence="2" type="ORF">MACH08_23720</name>
</gene>
<dbReference type="Pfam" id="PF02036">
    <property type="entry name" value="SCP2"/>
    <property type="match status" value="1"/>
</dbReference>
<name>A0ABQ5TI92_9BACI</name>
<dbReference type="InterPro" id="IPR036527">
    <property type="entry name" value="SCP2_sterol-bd_dom_sf"/>
</dbReference>
<reference evidence="2 3" key="1">
    <citation type="submission" date="2023-02" db="EMBL/GenBank/DDBJ databases">
        <title>Oceanobacillus kimchii IFOP_LL358 isolated form Alexandrium catenella lab strain.</title>
        <authorList>
            <person name="Gajardo G."/>
            <person name="Ueki S."/>
            <person name="Maruyama F."/>
        </authorList>
    </citation>
    <scope>NUCLEOTIDE SEQUENCE [LARGE SCALE GENOMIC DNA]</scope>
    <source>
        <strain evidence="2 3">IFOP_LL358</strain>
    </source>
</reference>
<comment type="caution">
    <text evidence="2">The sequence shown here is derived from an EMBL/GenBank/DDBJ whole genome shotgun (WGS) entry which is preliminary data.</text>
</comment>